<feature type="transmembrane region" description="Helical" evidence="1">
    <location>
        <begin position="86"/>
        <end position="105"/>
    </location>
</feature>
<evidence type="ECO:0008006" key="4">
    <source>
        <dbReference type="Google" id="ProtNLM"/>
    </source>
</evidence>
<accession>A0A418WAS0</accession>
<dbReference type="Proteomes" id="UP000284605">
    <property type="component" value="Unassembled WGS sequence"/>
</dbReference>
<feature type="transmembrane region" description="Helical" evidence="1">
    <location>
        <begin position="125"/>
        <end position="149"/>
    </location>
</feature>
<keyword evidence="1" id="KW-0472">Membrane</keyword>
<evidence type="ECO:0000313" key="2">
    <source>
        <dbReference type="EMBL" id="RJF87044.1"/>
    </source>
</evidence>
<keyword evidence="1" id="KW-0812">Transmembrane</keyword>
<dbReference type="InterPro" id="IPR058965">
    <property type="entry name" value="SOI/HabA-like"/>
</dbReference>
<keyword evidence="3" id="KW-1185">Reference proteome</keyword>
<proteinExistence type="predicted"/>
<sequence>MSPEARRLVGHGALVVIFGLLAGFAIGFVALGGFILDPLPSATFAFPGSERGWRAMHVGSLLNGIMAIAVAGVIDRVVDNFGTRRLITRVLTLAIWANTIFYLAANFAANRGLSPWDNAVGQGSIAGLIAFAPAAIAAFVTIWVVALLAKAAFRR</sequence>
<gene>
    <name evidence="2" type="ORF">D3874_08420</name>
</gene>
<evidence type="ECO:0000256" key="1">
    <source>
        <dbReference type="SAM" id="Phobius"/>
    </source>
</evidence>
<feature type="transmembrane region" description="Helical" evidence="1">
    <location>
        <begin position="55"/>
        <end position="74"/>
    </location>
</feature>
<keyword evidence="1" id="KW-1133">Transmembrane helix</keyword>
<dbReference type="Pfam" id="PF26512">
    <property type="entry name" value="SOI"/>
    <property type="match status" value="1"/>
</dbReference>
<dbReference type="EMBL" id="QYUK01000011">
    <property type="protein sequence ID" value="RJF87044.1"/>
    <property type="molecule type" value="Genomic_DNA"/>
</dbReference>
<organism evidence="2 3">
    <name type="scientific">Oleomonas cavernae</name>
    <dbReference type="NCBI Taxonomy" id="2320859"/>
    <lineage>
        <taxon>Bacteria</taxon>
        <taxon>Pseudomonadati</taxon>
        <taxon>Pseudomonadota</taxon>
        <taxon>Alphaproteobacteria</taxon>
        <taxon>Acetobacterales</taxon>
        <taxon>Acetobacteraceae</taxon>
        <taxon>Oleomonas</taxon>
    </lineage>
</organism>
<reference evidence="2 3" key="1">
    <citation type="submission" date="2018-09" db="EMBL/GenBank/DDBJ databases">
        <authorList>
            <person name="Zhu H."/>
        </authorList>
    </citation>
    <scope>NUCLEOTIDE SEQUENCE [LARGE SCALE GENOMIC DNA]</scope>
    <source>
        <strain evidence="2 3">K1W22B-8</strain>
    </source>
</reference>
<name>A0A418WAS0_9PROT</name>
<comment type="caution">
    <text evidence="2">The sequence shown here is derived from an EMBL/GenBank/DDBJ whole genome shotgun (WGS) entry which is preliminary data.</text>
</comment>
<feature type="transmembrane region" description="Helical" evidence="1">
    <location>
        <begin position="12"/>
        <end position="35"/>
    </location>
</feature>
<dbReference type="AlphaFoldDB" id="A0A418WAS0"/>
<protein>
    <recommendedName>
        <fullName evidence="4">Isomerase</fullName>
    </recommendedName>
</protein>
<evidence type="ECO:0000313" key="3">
    <source>
        <dbReference type="Proteomes" id="UP000284605"/>
    </source>
</evidence>